<reference evidence="2" key="1">
    <citation type="submission" date="2017-03" db="EMBL/GenBank/DDBJ databases">
        <title>Full genome sequence of a non-lethal Shewanella isolate that potentiates virulence of Vibio parahaemolyticus causing acute hepatopancreatic necrosis disease (AHPND) in shrimp.</title>
        <authorList>
            <person name="Prachumwat A."/>
            <person name="Sritunyalucksana K."/>
        </authorList>
    </citation>
    <scope>NUCLEOTIDE SEQUENCE [LARGE SCALE GENOMIC DNA]</scope>
    <source>
        <strain evidence="2">TH2012</strain>
    </source>
</reference>
<sequence length="87" mass="9706">MGRNWDYSKAQGRAKRLEAELQAHRSGSAVPTHAPFFSHDGTMQSFFNAGWHGVSACDIRIHIDQSIVPQGTDTLSKLRSIRQCHSL</sequence>
<accession>A0ABM7D161</accession>
<organism evidence="1 2">
    <name type="scientific">Shewanella khirikhana</name>
    <dbReference type="NCBI Taxonomy" id="1965282"/>
    <lineage>
        <taxon>Bacteria</taxon>
        <taxon>Pseudomonadati</taxon>
        <taxon>Pseudomonadota</taxon>
        <taxon>Gammaproteobacteria</taxon>
        <taxon>Alteromonadales</taxon>
        <taxon>Shewanellaceae</taxon>
        <taxon>Shewanella</taxon>
    </lineage>
</organism>
<name>A0ABM7D161_9GAMM</name>
<evidence type="ECO:0000313" key="1">
    <source>
        <dbReference type="EMBL" id="AZQ10144.1"/>
    </source>
</evidence>
<evidence type="ECO:0000313" key="2">
    <source>
        <dbReference type="Proteomes" id="UP000278437"/>
    </source>
</evidence>
<gene>
    <name evidence="1" type="ORF">STH12_01008</name>
</gene>
<dbReference type="Proteomes" id="UP000278437">
    <property type="component" value="Chromosome"/>
</dbReference>
<dbReference type="RefSeq" id="WP_126166536.1">
    <property type="nucleotide sequence ID" value="NZ_CP020373.1"/>
</dbReference>
<proteinExistence type="predicted"/>
<protein>
    <submittedName>
        <fullName evidence="1">Uncharacterized protein</fullName>
    </submittedName>
</protein>
<dbReference type="EMBL" id="CP020373">
    <property type="protein sequence ID" value="AZQ10144.1"/>
    <property type="molecule type" value="Genomic_DNA"/>
</dbReference>
<keyword evidence="2" id="KW-1185">Reference proteome</keyword>